<evidence type="ECO:0000313" key="8">
    <source>
        <dbReference type="Proteomes" id="UP001218629"/>
    </source>
</evidence>
<dbReference type="InterPro" id="IPR050962">
    <property type="entry name" value="Phosphate-bind_PstS"/>
</dbReference>
<feature type="signal peptide" evidence="5">
    <location>
        <begin position="1"/>
        <end position="29"/>
    </location>
</feature>
<feature type="domain" description="PBP" evidence="6">
    <location>
        <begin position="59"/>
        <end position="351"/>
    </location>
</feature>
<feature type="chain" id="PRO_5046408569" description="Phosphate-binding protein" evidence="5">
    <location>
        <begin position="30"/>
        <end position="381"/>
    </location>
</feature>
<dbReference type="SUPFAM" id="SSF53850">
    <property type="entry name" value="Periplasmic binding protein-like II"/>
    <property type="match status" value="1"/>
</dbReference>
<sequence length="381" mass="39390">MKPQRKAGPRTRALGAVAVCGALALTACGANGGSAPSPRPSAPPPSPSAATGAIACGKAATLRASGSTAQQYAMKYWITTYTRACAGTKIAYDGNGSGAGQDDFLHGRTAFAGSDSPLDADQVKQSEKVCADGGRAIHLPIVGGPIAVAFHLPGVDRLVLDAPTLAKIFNGRITRWDDPAIAGLNKDAKLPATPIRTFHRSDSSGTTDNFTAYLAATARDAWPYPHAKEWPAQGGGSAKGSADLAAQVQRTTGGIGYVELPYAVDRMLRTVSVATGAATPADANVIAASHAIAGARTVNTGHDVILDLDYGTKVPGAYPIDVVTYEIVCDKGNKPETWPATKAFLAYMASQKGQQNLTFQGYATLPAKVVDAVRREIGTLS</sequence>
<keyword evidence="2 4" id="KW-0813">Transport</keyword>
<evidence type="ECO:0000256" key="4">
    <source>
        <dbReference type="PIRNR" id="PIRNR002756"/>
    </source>
</evidence>
<dbReference type="PIRSF" id="PIRSF002756">
    <property type="entry name" value="PstS"/>
    <property type="match status" value="1"/>
</dbReference>
<dbReference type="InterPro" id="IPR005673">
    <property type="entry name" value="ABC_phos-bd_PstS"/>
</dbReference>
<proteinExistence type="inferred from homology"/>
<keyword evidence="3 4" id="KW-0592">Phosphate transport</keyword>
<dbReference type="Gene3D" id="3.40.190.10">
    <property type="entry name" value="Periplasmic binding protein-like II"/>
    <property type="match status" value="2"/>
</dbReference>
<comment type="similarity">
    <text evidence="1 4">Belongs to the PstS family.</text>
</comment>
<dbReference type="PANTHER" id="PTHR42996">
    <property type="entry name" value="PHOSPHATE-BINDING PROTEIN PSTS"/>
    <property type="match status" value="1"/>
</dbReference>
<dbReference type="PANTHER" id="PTHR42996:SF1">
    <property type="entry name" value="PHOSPHATE-BINDING PROTEIN PSTS"/>
    <property type="match status" value="1"/>
</dbReference>
<evidence type="ECO:0000256" key="5">
    <source>
        <dbReference type="SAM" id="SignalP"/>
    </source>
</evidence>
<dbReference type="EMBL" id="CP095749">
    <property type="protein sequence ID" value="WEB43569.1"/>
    <property type="molecule type" value="Genomic_DNA"/>
</dbReference>
<name>A0ABY8AEY3_9ACTN</name>
<keyword evidence="5" id="KW-0732">Signal</keyword>
<dbReference type="Proteomes" id="UP001218629">
    <property type="component" value="Chromosome"/>
</dbReference>
<keyword evidence="8" id="KW-1185">Reference proteome</keyword>
<reference evidence="7 8" key="1">
    <citation type="submission" date="2022-03" db="EMBL/GenBank/DDBJ databases">
        <title>Streptomyces yunnanensis P86,complete genome.</title>
        <authorList>
            <person name="Chen S."/>
            <person name="Zhang Q."/>
        </authorList>
    </citation>
    <scope>NUCLEOTIDE SEQUENCE [LARGE SCALE GENOMIC DNA]</scope>
    <source>
        <strain evidence="7 8">P86</strain>
    </source>
</reference>
<dbReference type="PROSITE" id="PS51257">
    <property type="entry name" value="PROKAR_LIPOPROTEIN"/>
    <property type="match status" value="1"/>
</dbReference>
<dbReference type="InterPro" id="IPR024370">
    <property type="entry name" value="PBP_domain"/>
</dbReference>
<gene>
    <name evidence="7" type="primary">pstS</name>
    <name evidence="7" type="ORF">MOV08_32700</name>
</gene>
<dbReference type="CDD" id="cd13565">
    <property type="entry name" value="PBP2_PstS"/>
    <property type="match status" value="1"/>
</dbReference>
<evidence type="ECO:0000313" key="7">
    <source>
        <dbReference type="EMBL" id="WEB43569.1"/>
    </source>
</evidence>
<organism evidence="7 8">
    <name type="scientific">Streptomyces yunnanensis</name>
    <dbReference type="NCBI Taxonomy" id="156453"/>
    <lineage>
        <taxon>Bacteria</taxon>
        <taxon>Bacillati</taxon>
        <taxon>Actinomycetota</taxon>
        <taxon>Actinomycetes</taxon>
        <taxon>Kitasatosporales</taxon>
        <taxon>Streptomycetaceae</taxon>
        <taxon>Streptomyces</taxon>
    </lineage>
</organism>
<dbReference type="Pfam" id="PF12849">
    <property type="entry name" value="PBP_like_2"/>
    <property type="match status" value="1"/>
</dbReference>
<evidence type="ECO:0000256" key="2">
    <source>
        <dbReference type="ARBA" id="ARBA00022448"/>
    </source>
</evidence>
<protein>
    <recommendedName>
        <fullName evidence="4">Phosphate-binding protein</fullName>
    </recommendedName>
</protein>
<evidence type="ECO:0000256" key="3">
    <source>
        <dbReference type="ARBA" id="ARBA00022592"/>
    </source>
</evidence>
<evidence type="ECO:0000259" key="6">
    <source>
        <dbReference type="Pfam" id="PF12849"/>
    </source>
</evidence>
<evidence type="ECO:0000256" key="1">
    <source>
        <dbReference type="ARBA" id="ARBA00008725"/>
    </source>
</evidence>
<dbReference type="RefSeq" id="WP_275309898.1">
    <property type="nucleotide sequence ID" value="NZ_CP095749.1"/>
</dbReference>
<accession>A0ABY8AEY3</accession>
<dbReference type="NCBIfam" id="TIGR00975">
    <property type="entry name" value="3a0107s03"/>
    <property type="match status" value="1"/>
</dbReference>